<evidence type="ECO:0000313" key="22">
    <source>
        <dbReference type="Proteomes" id="UP000182771"/>
    </source>
</evidence>
<accession>A0A1H2UBQ2</accession>
<evidence type="ECO:0000256" key="15">
    <source>
        <dbReference type="ARBA" id="ARBA00023098"/>
    </source>
</evidence>
<evidence type="ECO:0000256" key="10">
    <source>
        <dbReference type="ARBA" id="ARBA00022723"/>
    </source>
</evidence>
<keyword evidence="12" id="KW-0378">Hydrolase</keyword>
<sequence>MKLSLPIIFSFFPFMGLCQETATDTIQKTTIIDTILPLPYSISTAATDANIERALSKSWELDRQDQRGTFHIMEYQPMYIMPVRFTDCPTKQPQSLNPQRPIPESRKYQNVELKFQVSLKTKILQDAFAKGDVWVAFTQQAYWQMYNGGLSRPFRELNYEPELIFTYPINFSAGNLKLKMLGLSINHQSNGKEASHSRSWNRFILIALGKWERVTFNFQLWRRFTETTVEDDNPQIEDYIGRCRLTSIIPIGKTALSISMRNNLNLKHNRAHIEASWVVPLNRDLRLFLQASHGYGDSLIDYNYKQTVVGVGFTLIDL</sequence>
<evidence type="ECO:0000256" key="1">
    <source>
        <dbReference type="ARBA" id="ARBA00000111"/>
    </source>
</evidence>
<feature type="binding site" description="in dimeric form" evidence="20">
    <location>
        <position position="232"/>
    </location>
    <ligand>
        <name>Ca(2+)</name>
        <dbReference type="ChEBI" id="CHEBI:29108"/>
        <label>1</label>
    </ligand>
</feature>
<keyword evidence="16" id="KW-0472">Membrane</keyword>
<evidence type="ECO:0000256" key="12">
    <source>
        <dbReference type="ARBA" id="ARBA00022801"/>
    </source>
</evidence>
<reference evidence="21 22" key="1">
    <citation type="submission" date="2016-10" db="EMBL/GenBank/DDBJ databases">
        <authorList>
            <person name="Varghese N."/>
            <person name="Submissions S."/>
        </authorList>
    </citation>
    <scope>NUCLEOTIDE SEQUENCE [LARGE SCALE GENOMIC DNA]</scope>
    <source>
        <strain evidence="21 22">DSM 11449</strain>
    </source>
</reference>
<dbReference type="Proteomes" id="UP000182771">
    <property type="component" value="Unassembled WGS sequence"/>
</dbReference>
<dbReference type="InterPro" id="IPR003187">
    <property type="entry name" value="PLipase_A1"/>
</dbReference>
<keyword evidence="22" id="KW-1185">Reference proteome</keyword>
<feature type="active site" description="Proton acceptor" evidence="19">
    <location>
        <position position="187"/>
    </location>
</feature>
<comment type="caution">
    <text evidence="21">The sequence shown here is derived from an EMBL/GenBank/DDBJ whole genome shotgun (WGS) entry which is preliminary data.</text>
</comment>
<evidence type="ECO:0000256" key="4">
    <source>
        <dbReference type="ARBA" id="ARBA00010525"/>
    </source>
</evidence>
<evidence type="ECO:0000256" key="16">
    <source>
        <dbReference type="ARBA" id="ARBA00023136"/>
    </source>
</evidence>
<evidence type="ECO:0000256" key="5">
    <source>
        <dbReference type="ARBA" id="ARBA00011702"/>
    </source>
</evidence>
<dbReference type="EC" id="3.1.1.32" evidence="6"/>
<dbReference type="GO" id="GO:0004623">
    <property type="term" value="F:phospholipase A2 activity"/>
    <property type="evidence" value="ECO:0007669"/>
    <property type="project" value="UniProtKB-EC"/>
</dbReference>
<dbReference type="PRINTS" id="PR01486">
    <property type="entry name" value="PHPHLIPASEA1"/>
</dbReference>
<keyword evidence="10 20" id="KW-0479">Metal-binding</keyword>
<feature type="binding site" description="in dimeric form" evidence="20">
    <location>
        <position position="151"/>
    </location>
    <ligand>
        <name>Ca(2+)</name>
        <dbReference type="ChEBI" id="CHEBI:29108"/>
        <label>1</label>
    </ligand>
</feature>
<evidence type="ECO:0000256" key="3">
    <source>
        <dbReference type="ARBA" id="ARBA00004571"/>
    </source>
</evidence>
<comment type="similarity">
    <text evidence="4">Belongs to the phospholipase A1 family.</text>
</comment>
<evidence type="ECO:0000256" key="9">
    <source>
        <dbReference type="ARBA" id="ARBA00022692"/>
    </source>
</evidence>
<feature type="binding site" description="in dimeric form" evidence="20">
    <location>
        <position position="197"/>
    </location>
    <ligand>
        <name>Ca(2+)</name>
        <dbReference type="ChEBI" id="CHEBI:29108"/>
        <label>1</label>
    </ligand>
</feature>
<comment type="subunit">
    <text evidence="5">Homodimer; dimerization is reversible, and the dimeric form is the active one.</text>
</comment>
<comment type="cofactor">
    <cofactor evidence="20">
        <name>Ca(2+)</name>
        <dbReference type="ChEBI" id="CHEBI:29108"/>
    </cofactor>
    <text evidence="20">Binds 1 Ca(2+) ion per monomer.</text>
</comment>
<evidence type="ECO:0000256" key="17">
    <source>
        <dbReference type="ARBA" id="ARBA00023237"/>
    </source>
</evidence>
<dbReference type="OrthoDB" id="188433at2"/>
<dbReference type="PANTHER" id="PTHR40457">
    <property type="entry name" value="PHOSPHOLIPASE A1"/>
    <property type="match status" value="1"/>
</dbReference>
<dbReference type="Pfam" id="PF02253">
    <property type="entry name" value="PLA1"/>
    <property type="match status" value="1"/>
</dbReference>
<keyword evidence="9" id="KW-0812">Transmembrane</keyword>
<evidence type="ECO:0000256" key="8">
    <source>
        <dbReference type="ARBA" id="ARBA00022452"/>
    </source>
</evidence>
<keyword evidence="11" id="KW-0732">Signal</keyword>
<evidence type="ECO:0000256" key="18">
    <source>
        <dbReference type="ARBA" id="ARBA00032375"/>
    </source>
</evidence>
<dbReference type="GO" id="GO:0046872">
    <property type="term" value="F:metal ion binding"/>
    <property type="evidence" value="ECO:0007669"/>
    <property type="project" value="UniProtKB-KW"/>
</dbReference>
<keyword evidence="15" id="KW-0443">Lipid metabolism</keyword>
<keyword evidence="14" id="KW-0442">Lipid degradation</keyword>
<proteinExistence type="inferred from homology"/>
<dbReference type="EC" id="3.1.1.4" evidence="7"/>
<dbReference type="InterPro" id="IPR036541">
    <property type="entry name" value="PLipase_A1_sf"/>
</dbReference>
<evidence type="ECO:0000256" key="19">
    <source>
        <dbReference type="PIRSR" id="PIRSR603187-1"/>
    </source>
</evidence>
<dbReference type="GeneID" id="85016550"/>
<evidence type="ECO:0000256" key="13">
    <source>
        <dbReference type="ARBA" id="ARBA00022837"/>
    </source>
</evidence>
<comment type="subcellular location">
    <subcellularLocation>
        <location evidence="3">Cell outer membrane</location>
        <topology evidence="3">Multi-pass membrane protein</topology>
    </subcellularLocation>
</comment>
<dbReference type="GO" id="GO:0009279">
    <property type="term" value="C:cell outer membrane"/>
    <property type="evidence" value="ECO:0007669"/>
    <property type="project" value="UniProtKB-SubCell"/>
</dbReference>
<comment type="catalytic activity">
    <reaction evidence="1">
        <text>a 1,2-diacyl-sn-glycero-3-phosphocholine + H2O = a 2-acyl-sn-glycero-3-phosphocholine + a fatty acid + H(+)</text>
        <dbReference type="Rhea" id="RHEA:18689"/>
        <dbReference type="ChEBI" id="CHEBI:15377"/>
        <dbReference type="ChEBI" id="CHEBI:15378"/>
        <dbReference type="ChEBI" id="CHEBI:28868"/>
        <dbReference type="ChEBI" id="CHEBI:57643"/>
        <dbReference type="ChEBI" id="CHEBI:57875"/>
        <dbReference type="EC" id="3.1.1.32"/>
    </reaction>
</comment>
<dbReference type="Gene3D" id="2.40.230.10">
    <property type="entry name" value="Phospholipase A1"/>
    <property type="match status" value="1"/>
</dbReference>
<name>A0A1H2UBQ2_9FLAO</name>
<gene>
    <name evidence="21" type="ORF">SAMN05444420_102461</name>
</gene>
<dbReference type="RefSeq" id="WP_016419979.1">
    <property type="nucleotide sequence ID" value="NZ_FNND01000002.1"/>
</dbReference>
<dbReference type="GO" id="GO:0008970">
    <property type="term" value="F:phospholipase A1 activity"/>
    <property type="evidence" value="ECO:0007669"/>
    <property type="project" value="UniProtKB-EC"/>
</dbReference>
<evidence type="ECO:0000256" key="20">
    <source>
        <dbReference type="PIRSR" id="PIRSR603187-2"/>
    </source>
</evidence>
<evidence type="ECO:0000256" key="7">
    <source>
        <dbReference type="ARBA" id="ARBA00013278"/>
    </source>
</evidence>
<evidence type="ECO:0000256" key="11">
    <source>
        <dbReference type="ARBA" id="ARBA00022729"/>
    </source>
</evidence>
<keyword evidence="17" id="KW-0998">Cell outer membrane</keyword>
<dbReference type="PANTHER" id="PTHR40457:SF1">
    <property type="entry name" value="PHOSPHOLIPASE A1"/>
    <property type="match status" value="1"/>
</dbReference>
<feature type="active site" description="Nucleophile" evidence="19">
    <location>
        <position position="189"/>
    </location>
</feature>
<dbReference type="GO" id="GO:0016042">
    <property type="term" value="P:lipid catabolic process"/>
    <property type="evidence" value="ECO:0007669"/>
    <property type="project" value="UniProtKB-KW"/>
</dbReference>
<organism evidence="21 22">
    <name type="scientific">Capnocytophaga granulosa</name>
    <dbReference type="NCBI Taxonomy" id="45242"/>
    <lineage>
        <taxon>Bacteria</taxon>
        <taxon>Pseudomonadati</taxon>
        <taxon>Bacteroidota</taxon>
        <taxon>Flavobacteriia</taxon>
        <taxon>Flavobacteriales</taxon>
        <taxon>Flavobacteriaceae</taxon>
        <taxon>Capnocytophaga</taxon>
    </lineage>
</organism>
<protein>
    <recommendedName>
        <fullName evidence="18">Phosphatidylcholine 1-acylhydrolase</fullName>
        <ecNumber evidence="6">3.1.1.32</ecNumber>
        <ecNumber evidence="7">3.1.1.4</ecNumber>
    </recommendedName>
</protein>
<evidence type="ECO:0000256" key="6">
    <source>
        <dbReference type="ARBA" id="ARBA00013179"/>
    </source>
</evidence>
<comment type="catalytic activity">
    <reaction evidence="2">
        <text>a 1,2-diacyl-sn-glycero-3-phosphocholine + H2O = a 1-acyl-sn-glycero-3-phosphocholine + a fatty acid + H(+)</text>
        <dbReference type="Rhea" id="RHEA:15801"/>
        <dbReference type="ChEBI" id="CHEBI:15377"/>
        <dbReference type="ChEBI" id="CHEBI:15378"/>
        <dbReference type="ChEBI" id="CHEBI:28868"/>
        <dbReference type="ChEBI" id="CHEBI:57643"/>
        <dbReference type="ChEBI" id="CHEBI:58168"/>
        <dbReference type="EC" id="3.1.1.4"/>
    </reaction>
</comment>
<dbReference type="EMBL" id="FNND01000002">
    <property type="protein sequence ID" value="SDW52884.1"/>
    <property type="molecule type" value="Genomic_DNA"/>
</dbReference>
<evidence type="ECO:0000313" key="21">
    <source>
        <dbReference type="EMBL" id="SDW52884.1"/>
    </source>
</evidence>
<keyword evidence="8" id="KW-1134">Transmembrane beta strand</keyword>
<dbReference type="SUPFAM" id="SSF56931">
    <property type="entry name" value="Outer membrane phospholipase A (OMPLA)"/>
    <property type="match status" value="1"/>
</dbReference>
<keyword evidence="13 20" id="KW-0106">Calcium</keyword>
<evidence type="ECO:0000256" key="2">
    <source>
        <dbReference type="ARBA" id="ARBA00001604"/>
    </source>
</evidence>
<evidence type="ECO:0000256" key="14">
    <source>
        <dbReference type="ARBA" id="ARBA00022963"/>
    </source>
</evidence>
<dbReference type="AlphaFoldDB" id="A0A1H2UBQ2"/>